<organism evidence="3 4">
    <name type="scientific">Linnemannia exigua</name>
    <dbReference type="NCBI Taxonomy" id="604196"/>
    <lineage>
        <taxon>Eukaryota</taxon>
        <taxon>Fungi</taxon>
        <taxon>Fungi incertae sedis</taxon>
        <taxon>Mucoromycota</taxon>
        <taxon>Mortierellomycotina</taxon>
        <taxon>Mortierellomycetes</taxon>
        <taxon>Mortierellales</taxon>
        <taxon>Mortierellaceae</taxon>
        <taxon>Linnemannia</taxon>
    </lineage>
</organism>
<dbReference type="Proteomes" id="UP001194580">
    <property type="component" value="Unassembled WGS sequence"/>
</dbReference>
<name>A0AAD4DG69_9FUNG</name>
<evidence type="ECO:0000256" key="2">
    <source>
        <dbReference type="SAM" id="MobiDB-lite"/>
    </source>
</evidence>
<feature type="region of interest" description="Disordered" evidence="2">
    <location>
        <begin position="121"/>
        <end position="260"/>
    </location>
</feature>
<protein>
    <submittedName>
        <fullName evidence="3">Uncharacterized protein</fullName>
    </submittedName>
</protein>
<accession>A0AAD4DG69</accession>
<gene>
    <name evidence="3" type="ORF">BGZ95_006746</name>
</gene>
<feature type="compositionally biased region" description="Polar residues" evidence="2">
    <location>
        <begin position="199"/>
        <end position="209"/>
    </location>
</feature>
<comment type="caution">
    <text evidence="3">The sequence shown here is derived from an EMBL/GenBank/DDBJ whole genome shotgun (WGS) entry which is preliminary data.</text>
</comment>
<feature type="region of interest" description="Disordered" evidence="2">
    <location>
        <begin position="276"/>
        <end position="370"/>
    </location>
</feature>
<feature type="compositionally biased region" description="Polar residues" evidence="2">
    <location>
        <begin position="152"/>
        <end position="179"/>
    </location>
</feature>
<evidence type="ECO:0000313" key="4">
    <source>
        <dbReference type="Proteomes" id="UP001194580"/>
    </source>
</evidence>
<feature type="compositionally biased region" description="Low complexity" evidence="2">
    <location>
        <begin position="334"/>
        <end position="370"/>
    </location>
</feature>
<dbReference type="AlphaFoldDB" id="A0AAD4DG69"/>
<dbReference type="EMBL" id="JAAAIL010000318">
    <property type="protein sequence ID" value="KAG0276966.1"/>
    <property type="molecule type" value="Genomic_DNA"/>
</dbReference>
<sequence length="550" mass="58608">MPPSLTLQAVDEKINYLDNLWRSGSDKLSQTAKVAEQSALTCVLHQVLEELRVYADLREVLQNQDSDGQMGTIETLHETMRQLEARRMYNIECLLPGAPIPEIPVVENISPASVDAIISRLTSSSSNNDRNGDKPMTTMSATEVPSSPAEFEQQSSISSDNQTNPTKTQDIPRTPSLSSKKTDSNQHKTTKRSQEGDTTDQPLPSSVDQPLSPPTNTGSGGGGLDKPAGTGAVHQSTLDITTSSTITAPTTTTGSTVQESGCVTGKRVTSAKTMATADKLTTIPPPNSSSSISSRPAVTDIVNNSASELVKTTKRHKSNTNTAADHSTSPNAQLDTTSSTDISTTPTTTPLDANAGLLSGSGSGTPTTTTATALTASGAMSSRYTMMDIEQELLRIRQEGQEQRLRTDQLLAQLESEARLRREADSRVAQLSRDLQNERLLTLEKDLESKRSEALLMMAKAREEIQQGRVLIAQAKEELAVERAAKAEAMVETARIEVEKNRLLKYIQSLGGSSLPGSGSVGDAKSGIFLPGMPAASTEAGVGTARDASK</sequence>
<reference evidence="3" key="1">
    <citation type="journal article" date="2020" name="Fungal Divers.">
        <title>Resolving the Mortierellaceae phylogeny through synthesis of multi-gene phylogenetics and phylogenomics.</title>
        <authorList>
            <person name="Vandepol N."/>
            <person name="Liber J."/>
            <person name="Desiro A."/>
            <person name="Na H."/>
            <person name="Kennedy M."/>
            <person name="Barry K."/>
            <person name="Grigoriev I.V."/>
            <person name="Miller A.N."/>
            <person name="O'Donnell K."/>
            <person name="Stajich J.E."/>
            <person name="Bonito G."/>
        </authorList>
    </citation>
    <scope>NUCLEOTIDE SEQUENCE</scope>
    <source>
        <strain evidence="3">NRRL 28262</strain>
    </source>
</reference>
<feature type="coiled-coil region" evidence="1">
    <location>
        <begin position="433"/>
        <end position="492"/>
    </location>
</feature>
<feature type="compositionally biased region" description="Polar residues" evidence="2">
    <location>
        <begin position="319"/>
        <end position="333"/>
    </location>
</feature>
<feature type="compositionally biased region" description="Low complexity" evidence="2">
    <location>
        <begin position="240"/>
        <end position="256"/>
    </location>
</feature>
<evidence type="ECO:0000256" key="1">
    <source>
        <dbReference type="SAM" id="Coils"/>
    </source>
</evidence>
<keyword evidence="1" id="KW-0175">Coiled coil</keyword>
<proteinExistence type="predicted"/>
<keyword evidence="4" id="KW-1185">Reference proteome</keyword>
<evidence type="ECO:0000313" key="3">
    <source>
        <dbReference type="EMBL" id="KAG0276966.1"/>
    </source>
</evidence>